<organism evidence="2">
    <name type="scientific">marine metagenome</name>
    <dbReference type="NCBI Taxonomy" id="408172"/>
    <lineage>
        <taxon>unclassified sequences</taxon>
        <taxon>metagenomes</taxon>
        <taxon>ecological metagenomes</taxon>
    </lineage>
</organism>
<name>A0A382D2A0_9ZZZZ</name>
<evidence type="ECO:0000313" key="2">
    <source>
        <dbReference type="EMBL" id="SVB31707.1"/>
    </source>
</evidence>
<evidence type="ECO:0000256" key="1">
    <source>
        <dbReference type="SAM" id="MobiDB-lite"/>
    </source>
</evidence>
<sequence length="51" mass="5300">MVGAKGFEPSTSWSQTKRATPALRPESYPQDGAPGATRTPAPGSGGQRSIR</sequence>
<dbReference type="AlphaFoldDB" id="A0A382D2A0"/>
<protein>
    <submittedName>
        <fullName evidence="2">Uncharacterized protein</fullName>
    </submittedName>
</protein>
<proteinExistence type="predicted"/>
<accession>A0A382D2A0</accession>
<reference evidence="2" key="1">
    <citation type="submission" date="2018-05" db="EMBL/GenBank/DDBJ databases">
        <authorList>
            <person name="Lanie J.A."/>
            <person name="Ng W.-L."/>
            <person name="Kazmierczak K.M."/>
            <person name="Andrzejewski T.M."/>
            <person name="Davidsen T.M."/>
            <person name="Wayne K.J."/>
            <person name="Tettelin H."/>
            <person name="Glass J.I."/>
            <person name="Rusch D."/>
            <person name="Podicherti R."/>
            <person name="Tsui H.-C.T."/>
            <person name="Winkler M.E."/>
        </authorList>
    </citation>
    <scope>NUCLEOTIDE SEQUENCE</scope>
</reference>
<gene>
    <name evidence="2" type="ORF">METZ01_LOCUS184561</name>
</gene>
<feature type="region of interest" description="Disordered" evidence="1">
    <location>
        <begin position="1"/>
        <end position="51"/>
    </location>
</feature>
<feature type="compositionally biased region" description="Polar residues" evidence="1">
    <location>
        <begin position="9"/>
        <end position="18"/>
    </location>
</feature>
<dbReference type="EMBL" id="UINC01036955">
    <property type="protein sequence ID" value="SVB31707.1"/>
    <property type="molecule type" value="Genomic_DNA"/>
</dbReference>